<reference evidence="2 3" key="1">
    <citation type="journal article" date="2023" name="Plant">
        <title>Draft Genome Sequence Resource of CBPPT1, a 'Candidatus Phytoplasma trifolii'-Related Strain Associated with Potato Purple Top Disease in the Columbia Basin, U.S.A.</title>
        <authorList>
            <person name="Wei W."/>
            <person name="Shao J."/>
            <person name="Bottner-Parker K.D."/>
            <person name="Zhao Y."/>
        </authorList>
    </citation>
    <scope>NUCLEOTIDE SEQUENCE [LARGE SCALE GENOMIC DNA]</scope>
    <source>
        <strain evidence="2 3">CBPPT1</strain>
    </source>
</reference>
<proteinExistence type="predicted"/>
<evidence type="ECO:0000313" key="3">
    <source>
        <dbReference type="Proteomes" id="UP001221763"/>
    </source>
</evidence>
<protein>
    <recommendedName>
        <fullName evidence="4">Effector</fullName>
    </recommendedName>
</protein>
<organism evidence="2 3">
    <name type="scientific">Columbia Basin potato purple top phytoplasma</name>
    <dbReference type="NCBI Taxonomy" id="307134"/>
    <lineage>
        <taxon>Bacteria</taxon>
        <taxon>Bacillati</taxon>
        <taxon>Mycoplasmatota</taxon>
        <taxon>Mollicutes</taxon>
        <taxon>Acholeplasmatales</taxon>
        <taxon>Acholeplasmataceae</taxon>
        <taxon>Candidatus Phytoplasma</taxon>
        <taxon>16SrVI (Clover proliferation group)</taxon>
    </lineage>
</organism>
<evidence type="ECO:0000313" key="2">
    <source>
        <dbReference type="EMBL" id="MDC9032321.1"/>
    </source>
</evidence>
<gene>
    <name evidence="2" type="ORF">M8044_000544</name>
</gene>
<keyword evidence="1" id="KW-1133">Transmembrane helix</keyword>
<dbReference type="EMBL" id="JANHJP010000055">
    <property type="protein sequence ID" value="MDC9032321.1"/>
    <property type="molecule type" value="Genomic_DNA"/>
</dbReference>
<feature type="transmembrane region" description="Helical" evidence="1">
    <location>
        <begin position="7"/>
        <end position="28"/>
    </location>
</feature>
<name>A0ABT5L9Q9_9MOLU</name>
<keyword evidence="1" id="KW-0812">Transmembrane</keyword>
<accession>A0ABT5L9Q9</accession>
<evidence type="ECO:0008006" key="4">
    <source>
        <dbReference type="Google" id="ProtNLM"/>
    </source>
</evidence>
<comment type="caution">
    <text evidence="2">The sequence shown here is derived from an EMBL/GenBank/DDBJ whole genome shotgun (WGS) entry which is preliminary data.</text>
</comment>
<feature type="non-terminal residue" evidence="2">
    <location>
        <position position="58"/>
    </location>
</feature>
<sequence length="58" mass="7007">MLNIKKIIKWFFIILGILLFLFIGWIVLTEMEIIKSPKEKIPILNETKMAIHDEWYDD</sequence>
<keyword evidence="1" id="KW-0472">Membrane</keyword>
<keyword evidence="3" id="KW-1185">Reference proteome</keyword>
<evidence type="ECO:0000256" key="1">
    <source>
        <dbReference type="SAM" id="Phobius"/>
    </source>
</evidence>
<dbReference type="Proteomes" id="UP001221763">
    <property type="component" value="Unassembled WGS sequence"/>
</dbReference>